<sequence length="126" mass="13813">MTDDAITGLEGDLRTNGIDVESIDAGDPLDLTYTTSFPGERVEHGEIGRVCNTLIDRAEDGTWDPVRVEATVVRFAGDVQGTWHADAEWFEGLLSYRLSEEDFSERVLGTLTNTVDENSEESEGSA</sequence>
<dbReference type="EMBL" id="JBHSKX010000002">
    <property type="protein sequence ID" value="MFC5367322.1"/>
    <property type="molecule type" value="Genomic_DNA"/>
</dbReference>
<dbReference type="AlphaFoldDB" id="A0ABD5RBG6"/>
<organism evidence="2 3">
    <name type="scientific">Salinirubrum litoreum</name>
    <dbReference type="NCBI Taxonomy" id="1126234"/>
    <lineage>
        <taxon>Archaea</taxon>
        <taxon>Methanobacteriati</taxon>
        <taxon>Methanobacteriota</taxon>
        <taxon>Stenosarchaea group</taxon>
        <taxon>Halobacteria</taxon>
        <taxon>Halobacteriales</taxon>
        <taxon>Haloferacaceae</taxon>
        <taxon>Salinirubrum</taxon>
    </lineage>
</organism>
<keyword evidence="3" id="KW-1185">Reference proteome</keyword>
<feature type="domain" description="DUF8159" evidence="1">
    <location>
        <begin position="3"/>
        <end position="114"/>
    </location>
</feature>
<dbReference type="Pfam" id="PF26490">
    <property type="entry name" value="DUF8159"/>
    <property type="match status" value="1"/>
</dbReference>
<evidence type="ECO:0000313" key="2">
    <source>
        <dbReference type="EMBL" id="MFC5367322.1"/>
    </source>
</evidence>
<comment type="caution">
    <text evidence="2">The sequence shown here is derived from an EMBL/GenBank/DDBJ whole genome shotgun (WGS) entry which is preliminary data.</text>
</comment>
<reference evidence="2 3" key="1">
    <citation type="journal article" date="2019" name="Int. J. Syst. Evol. Microbiol.">
        <title>The Global Catalogue of Microorganisms (GCM) 10K type strain sequencing project: providing services to taxonomists for standard genome sequencing and annotation.</title>
        <authorList>
            <consortium name="The Broad Institute Genomics Platform"/>
            <consortium name="The Broad Institute Genome Sequencing Center for Infectious Disease"/>
            <person name="Wu L."/>
            <person name="Ma J."/>
        </authorList>
    </citation>
    <scope>NUCLEOTIDE SEQUENCE [LARGE SCALE GENOMIC DNA]</scope>
    <source>
        <strain evidence="2 3">CGMCC 1.12237</strain>
    </source>
</reference>
<name>A0ABD5RBG6_9EURY</name>
<accession>A0ABD5RBG6</accession>
<evidence type="ECO:0000313" key="3">
    <source>
        <dbReference type="Proteomes" id="UP001596201"/>
    </source>
</evidence>
<gene>
    <name evidence="2" type="ORF">ACFPJ5_10250</name>
</gene>
<dbReference type="RefSeq" id="WP_227229583.1">
    <property type="nucleotide sequence ID" value="NZ_JAJCVJ010000002.1"/>
</dbReference>
<dbReference type="Proteomes" id="UP001596201">
    <property type="component" value="Unassembled WGS sequence"/>
</dbReference>
<protein>
    <recommendedName>
        <fullName evidence="1">DUF8159 domain-containing protein</fullName>
    </recommendedName>
</protein>
<dbReference type="InterPro" id="IPR058473">
    <property type="entry name" value="DUF8159"/>
</dbReference>
<proteinExistence type="predicted"/>
<evidence type="ECO:0000259" key="1">
    <source>
        <dbReference type="Pfam" id="PF26490"/>
    </source>
</evidence>